<evidence type="ECO:0000256" key="5">
    <source>
        <dbReference type="ARBA" id="ARBA00022840"/>
    </source>
</evidence>
<evidence type="ECO:0000256" key="1">
    <source>
        <dbReference type="ARBA" id="ARBA00004514"/>
    </source>
</evidence>
<protein>
    <submittedName>
        <fullName evidence="8">Uncharacterized protein</fullName>
    </submittedName>
</protein>
<comment type="caution">
    <text evidence="8">The sequence shown here is derived from an EMBL/GenBank/DDBJ whole genome shotgun (WGS) entry which is preliminary data.</text>
</comment>
<dbReference type="GO" id="GO:0005524">
    <property type="term" value="F:ATP binding"/>
    <property type="evidence" value="ECO:0007669"/>
    <property type="project" value="UniProtKB-KW"/>
</dbReference>
<organism evidence="8 9">
    <name type="scientific">Crotalaria pallida</name>
    <name type="common">Smooth rattlebox</name>
    <name type="synonym">Crotalaria striata</name>
    <dbReference type="NCBI Taxonomy" id="3830"/>
    <lineage>
        <taxon>Eukaryota</taxon>
        <taxon>Viridiplantae</taxon>
        <taxon>Streptophyta</taxon>
        <taxon>Embryophyta</taxon>
        <taxon>Tracheophyta</taxon>
        <taxon>Spermatophyta</taxon>
        <taxon>Magnoliopsida</taxon>
        <taxon>eudicotyledons</taxon>
        <taxon>Gunneridae</taxon>
        <taxon>Pentapetalae</taxon>
        <taxon>rosids</taxon>
        <taxon>fabids</taxon>
        <taxon>Fabales</taxon>
        <taxon>Fabaceae</taxon>
        <taxon>Papilionoideae</taxon>
        <taxon>50 kb inversion clade</taxon>
        <taxon>genistoids sensu lato</taxon>
        <taxon>core genistoids</taxon>
        <taxon>Crotalarieae</taxon>
        <taxon>Crotalaria</taxon>
    </lineage>
</organism>
<gene>
    <name evidence="8" type="ORF">RIF29_37380</name>
</gene>
<dbReference type="Pfam" id="PF13193">
    <property type="entry name" value="AMP-binding_C"/>
    <property type="match status" value="1"/>
</dbReference>
<evidence type="ECO:0000256" key="4">
    <source>
        <dbReference type="ARBA" id="ARBA00022741"/>
    </source>
</evidence>
<dbReference type="GO" id="GO:0016874">
    <property type="term" value="F:ligase activity"/>
    <property type="evidence" value="ECO:0007669"/>
    <property type="project" value="UniProtKB-KW"/>
</dbReference>
<evidence type="ECO:0000256" key="3">
    <source>
        <dbReference type="ARBA" id="ARBA00022598"/>
    </source>
</evidence>
<feature type="domain" description="AMP-binding enzyme C-terminal" evidence="7">
    <location>
        <begin position="498"/>
        <end position="574"/>
    </location>
</feature>
<dbReference type="InterPro" id="IPR020845">
    <property type="entry name" value="AMP-binding_CS"/>
</dbReference>
<evidence type="ECO:0000313" key="8">
    <source>
        <dbReference type="EMBL" id="KAK7253013.1"/>
    </source>
</evidence>
<dbReference type="GO" id="GO:0005829">
    <property type="term" value="C:cytosol"/>
    <property type="evidence" value="ECO:0007669"/>
    <property type="project" value="UniProtKB-SubCell"/>
</dbReference>
<evidence type="ECO:0000256" key="2">
    <source>
        <dbReference type="ARBA" id="ARBA00006432"/>
    </source>
</evidence>
<keyword evidence="5" id="KW-0067">ATP-binding</keyword>
<dbReference type="Gene3D" id="3.30.300.30">
    <property type="match status" value="1"/>
</dbReference>
<dbReference type="PANTHER" id="PTHR43859:SF11">
    <property type="entry name" value="4-COUMARATE--COA LIGASE"/>
    <property type="match status" value="1"/>
</dbReference>
<comment type="subcellular location">
    <subcellularLocation>
        <location evidence="1">Cytoplasm</location>
        <location evidence="1">Cytosol</location>
    </subcellularLocation>
</comment>
<dbReference type="SUPFAM" id="SSF56801">
    <property type="entry name" value="Acetyl-CoA synthetase-like"/>
    <property type="match status" value="1"/>
</dbReference>
<proteinExistence type="inferred from homology"/>
<accession>A0AAN9HWA2</accession>
<comment type="similarity">
    <text evidence="2">Belongs to the ATP-dependent AMP-binding enzyme family.</text>
</comment>
<dbReference type="InterPro" id="IPR025110">
    <property type="entry name" value="AMP-bd_C"/>
</dbReference>
<evidence type="ECO:0000313" key="9">
    <source>
        <dbReference type="Proteomes" id="UP001372338"/>
    </source>
</evidence>
<dbReference type="PROSITE" id="PS00455">
    <property type="entry name" value="AMP_BINDING"/>
    <property type="match status" value="1"/>
</dbReference>
<dbReference type="AlphaFoldDB" id="A0AAN9HWA2"/>
<evidence type="ECO:0000259" key="7">
    <source>
        <dbReference type="Pfam" id="PF13193"/>
    </source>
</evidence>
<feature type="domain" description="AMP-dependent synthetase/ligase" evidence="6">
    <location>
        <begin position="59"/>
        <end position="448"/>
    </location>
</feature>
<keyword evidence="3" id="KW-0436">Ligase</keyword>
<keyword evidence="4" id="KW-0547">Nucleotide-binding</keyword>
<reference evidence="8 9" key="1">
    <citation type="submission" date="2024-01" db="EMBL/GenBank/DDBJ databases">
        <title>The genomes of 5 underutilized Papilionoideae crops provide insights into root nodulation and disease resistanc.</title>
        <authorList>
            <person name="Yuan L."/>
        </authorList>
    </citation>
    <scope>NUCLEOTIDE SEQUENCE [LARGE SCALE GENOMIC DNA]</scope>
    <source>
        <strain evidence="8">ZHUSHIDOU_FW_LH</strain>
        <tissue evidence="8">Leaf</tissue>
    </source>
</reference>
<dbReference type="Pfam" id="PF00501">
    <property type="entry name" value="AMP-binding"/>
    <property type="match status" value="1"/>
</dbReference>
<dbReference type="InterPro" id="IPR045851">
    <property type="entry name" value="AMP-bd_C_sf"/>
</dbReference>
<dbReference type="Proteomes" id="UP001372338">
    <property type="component" value="Unassembled WGS sequence"/>
</dbReference>
<evidence type="ECO:0000259" key="6">
    <source>
        <dbReference type="Pfam" id="PF00501"/>
    </source>
</evidence>
<dbReference type="PANTHER" id="PTHR43859">
    <property type="entry name" value="ACYL-ACTIVATING ENZYME"/>
    <property type="match status" value="1"/>
</dbReference>
<sequence>MINRVIRHQYRRHILLHQEQAKHAVLEIRAVEDVRMREDHQITQCSANYVTLSPTSFLEGAATAYGDKVSIIYGDHVRFSWLETHQRCVKLASALVKLGISHGDIVAALAPNIPALYELHFGAPMAGAVLSALNTKLDVTTLALILEQLESCKIMFVDYQFIDSALKAFEIMSQRKLKPPLIVLIQDSHDQKSSFLAKDMPPSILNYNELLEMGESGFETLKPCNECDPISVNFTSGSTGIPKGVVYSHRGAYLNSLAAIARFGMKPMPVFLWTVDMFRCNGWCFPWVMSALGGTNVCLRNVSAKEIFDAIHLHKVTHLCGAPTLLDMIAYASPHDQIPLPHRVNVTVAGVLPPLEVLNKVAKLGFDVSIGYGMTEALGPVILRPWEPNSNDEHSKQNYYYGEQGLKDFMMMQEFDVKDPTSMKSTPHDGKTIGEIMFKGNTLMLGYLKNSQATEEAFRGGWYRTGDLAVREQNGSITLKDRAKDIIYSKGEAISSLEIETVLLTHPKVLKAAVVGIYDQSLLESSPYAVVKLKDDGFSVTVEDIIKFCEDKLDSHMVPKSVVFGDLPVNSTGKVQKFLIRENMKN</sequence>
<dbReference type="Gene3D" id="3.40.50.12780">
    <property type="entry name" value="N-terminal domain of ligase-like"/>
    <property type="match status" value="1"/>
</dbReference>
<name>A0AAN9HWA2_CROPI</name>
<dbReference type="CDD" id="cd12118">
    <property type="entry name" value="ttLC_FACS_AEE21_like"/>
    <property type="match status" value="1"/>
</dbReference>
<dbReference type="InterPro" id="IPR000873">
    <property type="entry name" value="AMP-dep_synth/lig_dom"/>
</dbReference>
<keyword evidence="9" id="KW-1185">Reference proteome</keyword>
<dbReference type="InterPro" id="IPR042099">
    <property type="entry name" value="ANL_N_sf"/>
</dbReference>
<dbReference type="EMBL" id="JAYWIO010000007">
    <property type="protein sequence ID" value="KAK7253013.1"/>
    <property type="molecule type" value="Genomic_DNA"/>
</dbReference>